<evidence type="ECO:0000256" key="8">
    <source>
        <dbReference type="ARBA" id="ARBA00023315"/>
    </source>
</evidence>
<evidence type="ECO:0000256" key="7">
    <source>
        <dbReference type="ARBA" id="ARBA00023136"/>
    </source>
</evidence>
<dbReference type="HAMAP" id="MF_01148">
    <property type="entry name" value="Lnt"/>
    <property type="match status" value="1"/>
</dbReference>
<sequence length="410" mass="44542">MFLLTATTWASLWMLAEWLRGTLFTGFPWMNIGYAHADGPFSGWASVLGVYGVAWVAAFAAGAIALLMQAQKSPNESPAAMTVVCAIGLVIGGLGLAQIRWWQPLGSPMLVRLVQGNIEQSLKFDPNHLQQGIDTYLHLAGLPPKEAGANPALIILPETVMPLFQNRIAPQTWQRWLDVANARQATLLMGIPLHTNNGEDRYTNSVIAFNGATPLASLQAGTAGYRYDKHHLVPFGEFIPPGFRWFVDALNIPLGDFNRGQIRQSSFNIAGQYIAPNICYEDVFGEEIIEGVRSANGTDPGASLLVNVSNLAWFGQSWALQQHLQIARMRALETARPMLRATNTGMTAAIDPDGKVRAVLTPRQPGVLDVEVQGTQGITPYVRWGNTPALLLALLCLAAAALVGRKARLQ</sequence>
<dbReference type="NCBIfam" id="TIGR00546">
    <property type="entry name" value="lnt"/>
    <property type="match status" value="1"/>
</dbReference>
<feature type="transmembrane region" description="Helical" evidence="9">
    <location>
        <begin position="45"/>
        <end position="67"/>
    </location>
</feature>
<dbReference type="Pfam" id="PF00795">
    <property type="entry name" value="CN_hydrolase"/>
    <property type="match status" value="1"/>
</dbReference>
<comment type="similarity">
    <text evidence="2 9">Belongs to the CN hydrolase family. Apolipoprotein N-acyltransferase subfamily.</text>
</comment>
<keyword evidence="11" id="KW-0449">Lipoprotein</keyword>
<keyword evidence="8 9" id="KW-0012">Acyltransferase</keyword>
<dbReference type="Proteomes" id="UP000545386">
    <property type="component" value="Unassembled WGS sequence"/>
</dbReference>
<keyword evidence="6 9" id="KW-1133">Transmembrane helix</keyword>
<feature type="transmembrane region" description="Helical" evidence="9">
    <location>
        <begin position="79"/>
        <end position="102"/>
    </location>
</feature>
<evidence type="ECO:0000313" key="12">
    <source>
        <dbReference type="Proteomes" id="UP000545386"/>
    </source>
</evidence>
<keyword evidence="3 9" id="KW-1003">Cell membrane</keyword>
<dbReference type="SUPFAM" id="SSF56317">
    <property type="entry name" value="Carbon-nitrogen hydrolase"/>
    <property type="match status" value="1"/>
</dbReference>
<feature type="transmembrane region" description="Helical" evidence="9">
    <location>
        <begin position="384"/>
        <end position="404"/>
    </location>
</feature>
<keyword evidence="5 9" id="KW-0812">Transmembrane</keyword>
<evidence type="ECO:0000256" key="6">
    <source>
        <dbReference type="ARBA" id="ARBA00022989"/>
    </source>
</evidence>
<protein>
    <recommendedName>
        <fullName evidence="9">Apolipoprotein N-acyltransferase</fullName>
        <shortName evidence="9">ALP N-acyltransferase</shortName>
        <ecNumber evidence="9">2.3.1.269</ecNumber>
    </recommendedName>
</protein>
<gene>
    <name evidence="9 11" type="primary">lnt</name>
    <name evidence="11" type="ORF">GTU67_07175</name>
</gene>
<dbReference type="EC" id="2.3.1.269" evidence="9"/>
<keyword evidence="4 9" id="KW-0808">Transferase</keyword>
<evidence type="ECO:0000256" key="3">
    <source>
        <dbReference type="ARBA" id="ARBA00022475"/>
    </source>
</evidence>
<feature type="domain" description="CN hydrolase" evidence="10">
    <location>
        <begin position="114"/>
        <end position="374"/>
    </location>
</feature>
<dbReference type="InterPro" id="IPR003010">
    <property type="entry name" value="C-N_Hydrolase"/>
</dbReference>
<dbReference type="InterPro" id="IPR004563">
    <property type="entry name" value="Apolipo_AcylTrfase"/>
</dbReference>
<dbReference type="UniPathway" id="UPA00666"/>
<proteinExistence type="inferred from homology"/>
<dbReference type="EMBL" id="JACJUU010000004">
    <property type="protein sequence ID" value="MBC2769692.1"/>
    <property type="molecule type" value="Genomic_DNA"/>
</dbReference>
<evidence type="ECO:0000256" key="9">
    <source>
        <dbReference type="HAMAP-Rule" id="MF_01148"/>
    </source>
</evidence>
<dbReference type="CDD" id="cd07571">
    <property type="entry name" value="ALP_N-acyl_transferase"/>
    <property type="match status" value="1"/>
</dbReference>
<dbReference type="PROSITE" id="PS50263">
    <property type="entry name" value="CN_HYDROLASE"/>
    <property type="match status" value="1"/>
</dbReference>
<keyword evidence="12" id="KW-1185">Reference proteome</keyword>
<dbReference type="GO" id="GO:0042158">
    <property type="term" value="P:lipoprotein biosynthetic process"/>
    <property type="evidence" value="ECO:0007669"/>
    <property type="project" value="UniProtKB-UniRule"/>
</dbReference>
<evidence type="ECO:0000256" key="5">
    <source>
        <dbReference type="ARBA" id="ARBA00022692"/>
    </source>
</evidence>
<comment type="pathway">
    <text evidence="9">Protein modification; lipoprotein biosynthesis (N-acyl transfer).</text>
</comment>
<evidence type="ECO:0000256" key="2">
    <source>
        <dbReference type="ARBA" id="ARBA00010065"/>
    </source>
</evidence>
<accession>A0A842HPR9</accession>
<comment type="function">
    <text evidence="9">Catalyzes the phospholipid dependent N-acylation of the N-terminal cysteine of apolipoprotein, the last step in lipoprotein maturation.</text>
</comment>
<name>A0A842HPR9_9BURK</name>
<keyword evidence="7 9" id="KW-0472">Membrane</keyword>
<evidence type="ECO:0000259" key="10">
    <source>
        <dbReference type="PROSITE" id="PS50263"/>
    </source>
</evidence>
<evidence type="ECO:0000313" key="11">
    <source>
        <dbReference type="EMBL" id="MBC2769692.1"/>
    </source>
</evidence>
<dbReference type="Gene3D" id="3.60.110.10">
    <property type="entry name" value="Carbon-nitrogen hydrolase"/>
    <property type="match status" value="1"/>
</dbReference>
<dbReference type="GO" id="GO:0016410">
    <property type="term" value="F:N-acyltransferase activity"/>
    <property type="evidence" value="ECO:0007669"/>
    <property type="project" value="UniProtKB-UniRule"/>
</dbReference>
<dbReference type="GO" id="GO:0005886">
    <property type="term" value="C:plasma membrane"/>
    <property type="evidence" value="ECO:0007669"/>
    <property type="project" value="UniProtKB-SubCell"/>
</dbReference>
<comment type="caution">
    <text evidence="11">The sequence shown here is derived from an EMBL/GenBank/DDBJ whole genome shotgun (WGS) entry which is preliminary data.</text>
</comment>
<comment type="caution">
    <text evidence="9">Lacks conserved residue(s) required for the propagation of feature annotation.</text>
</comment>
<organism evidence="11 12">
    <name type="scientific">Pusillimonas minor</name>
    <dbReference type="NCBI Taxonomy" id="2697024"/>
    <lineage>
        <taxon>Bacteria</taxon>
        <taxon>Pseudomonadati</taxon>
        <taxon>Pseudomonadota</taxon>
        <taxon>Betaproteobacteria</taxon>
        <taxon>Burkholderiales</taxon>
        <taxon>Alcaligenaceae</taxon>
        <taxon>Pusillimonas</taxon>
    </lineage>
</organism>
<dbReference type="PANTHER" id="PTHR38686">
    <property type="entry name" value="APOLIPOPROTEIN N-ACYLTRANSFERASE"/>
    <property type="match status" value="1"/>
</dbReference>
<reference evidence="11 12" key="1">
    <citation type="submission" date="2020-08" db="EMBL/GenBank/DDBJ databases">
        <title>Paraeoetvoesia sp. YC-7-48 draft genome sequence.</title>
        <authorList>
            <person name="Yao L."/>
        </authorList>
    </citation>
    <scope>NUCLEOTIDE SEQUENCE [LARGE SCALE GENOMIC DNA]</scope>
    <source>
        <strain evidence="12">YC-7-48</strain>
    </source>
</reference>
<evidence type="ECO:0000256" key="1">
    <source>
        <dbReference type="ARBA" id="ARBA00004651"/>
    </source>
</evidence>
<evidence type="ECO:0000256" key="4">
    <source>
        <dbReference type="ARBA" id="ARBA00022679"/>
    </source>
</evidence>
<comment type="catalytic activity">
    <reaction evidence="9">
        <text>N-terminal S-1,2-diacyl-sn-glyceryl-L-cysteinyl-[lipoprotein] + a glycerophospholipid = N-acyl-S-1,2-diacyl-sn-glyceryl-L-cysteinyl-[lipoprotein] + a 2-acyl-sn-glycero-3-phospholipid + H(+)</text>
        <dbReference type="Rhea" id="RHEA:48228"/>
        <dbReference type="Rhea" id="RHEA-COMP:14681"/>
        <dbReference type="Rhea" id="RHEA-COMP:14684"/>
        <dbReference type="ChEBI" id="CHEBI:15378"/>
        <dbReference type="ChEBI" id="CHEBI:136912"/>
        <dbReference type="ChEBI" id="CHEBI:140656"/>
        <dbReference type="ChEBI" id="CHEBI:140657"/>
        <dbReference type="ChEBI" id="CHEBI:140660"/>
        <dbReference type="EC" id="2.3.1.269"/>
    </reaction>
</comment>
<dbReference type="Pfam" id="PF20154">
    <property type="entry name" value="LNT_N"/>
    <property type="match status" value="1"/>
</dbReference>
<dbReference type="InterPro" id="IPR036526">
    <property type="entry name" value="C-N_Hydrolase_sf"/>
</dbReference>
<dbReference type="AlphaFoldDB" id="A0A842HPR9"/>
<comment type="subcellular location">
    <subcellularLocation>
        <location evidence="1 9">Cell membrane</location>
        <topology evidence="1 9">Multi-pass membrane protein</topology>
    </subcellularLocation>
</comment>
<dbReference type="PANTHER" id="PTHR38686:SF1">
    <property type="entry name" value="APOLIPOPROTEIN N-ACYLTRANSFERASE"/>
    <property type="match status" value="1"/>
</dbReference>
<dbReference type="InterPro" id="IPR045378">
    <property type="entry name" value="LNT_N"/>
</dbReference>